<keyword evidence="10" id="KW-1185">Reference proteome</keyword>
<keyword evidence="4" id="KW-0238">DNA-binding</keyword>
<keyword evidence="5" id="KW-0804">Transcription</keyword>
<feature type="domain" description="AP2/ERF" evidence="8">
    <location>
        <begin position="163"/>
        <end position="221"/>
    </location>
</feature>
<feature type="compositionally biased region" description="Basic residues" evidence="7">
    <location>
        <begin position="36"/>
        <end position="49"/>
    </location>
</feature>
<sequence length="385" mass="43915">MKWRYTSSNSCSSSSSSSCIESQNTNANAGEITKRSSPHKKPKRARAKRAQSSATSSSRSRSSMYRGVTRHRWTGRYEAHLWDKTTWNSVQNKKGKQRAYDNEEDAARTYDLAAIKYWGDSTTLNFPIETYTREREEMVRLSKEEFLATLRRRSSGFSRGISKYRGVARHHHNGRWEARIGNVSGNKYLYLGTYSTQEEAAVAYDMAAIEFRGLNAVTNFDINNYTEKLNKFPPEHRESLDKQENPDESRNGQAENEQVMQPQLVSKIEPSNSDDKFQDMATMIEHEHEHKHPWDVFLDIGINSSLPSLDMTPLYHNNAYGLHGLFDDNGFEENIECIFDGSLDDYEHKADAYEVSVVQEVKGKGLSTSSSTSSLSTDTSICRNF</sequence>
<evidence type="ECO:0000256" key="7">
    <source>
        <dbReference type="SAM" id="MobiDB-lite"/>
    </source>
</evidence>
<dbReference type="GO" id="GO:0003700">
    <property type="term" value="F:DNA-binding transcription factor activity"/>
    <property type="evidence" value="ECO:0007669"/>
    <property type="project" value="InterPro"/>
</dbReference>
<evidence type="ECO:0000313" key="9">
    <source>
        <dbReference type="EMBL" id="KZV47296.1"/>
    </source>
</evidence>
<feature type="compositionally biased region" description="Low complexity" evidence="7">
    <location>
        <begin position="50"/>
        <end position="63"/>
    </location>
</feature>
<dbReference type="InterPro" id="IPR001471">
    <property type="entry name" value="AP2/ERF_dom"/>
</dbReference>
<dbReference type="PANTHER" id="PTHR32467">
    <property type="entry name" value="AP2-LIKE ETHYLENE-RESPONSIVE TRANSCRIPTION FACTOR"/>
    <property type="match status" value="1"/>
</dbReference>
<name>A0A2Z7CR47_9LAMI</name>
<dbReference type="FunFam" id="3.30.730.10:FF:000002">
    <property type="entry name" value="AP2-like ethylene-responsive transcription factor"/>
    <property type="match status" value="1"/>
</dbReference>
<dbReference type="Pfam" id="PF00847">
    <property type="entry name" value="AP2"/>
    <property type="match status" value="1"/>
</dbReference>
<dbReference type="EMBL" id="KQ995303">
    <property type="protein sequence ID" value="KZV47296.1"/>
    <property type="molecule type" value="Genomic_DNA"/>
</dbReference>
<dbReference type="CDD" id="cd00018">
    <property type="entry name" value="AP2"/>
    <property type="match status" value="2"/>
</dbReference>
<feature type="domain" description="AP2/ERF" evidence="8">
    <location>
        <begin position="64"/>
        <end position="127"/>
    </location>
</feature>
<organism evidence="9 10">
    <name type="scientific">Dorcoceras hygrometricum</name>
    <dbReference type="NCBI Taxonomy" id="472368"/>
    <lineage>
        <taxon>Eukaryota</taxon>
        <taxon>Viridiplantae</taxon>
        <taxon>Streptophyta</taxon>
        <taxon>Embryophyta</taxon>
        <taxon>Tracheophyta</taxon>
        <taxon>Spermatophyta</taxon>
        <taxon>Magnoliopsida</taxon>
        <taxon>eudicotyledons</taxon>
        <taxon>Gunneridae</taxon>
        <taxon>Pentapetalae</taxon>
        <taxon>asterids</taxon>
        <taxon>lamiids</taxon>
        <taxon>Lamiales</taxon>
        <taxon>Gesneriaceae</taxon>
        <taxon>Didymocarpoideae</taxon>
        <taxon>Trichosporeae</taxon>
        <taxon>Loxocarpinae</taxon>
        <taxon>Dorcoceras</taxon>
    </lineage>
</organism>
<dbReference type="AlphaFoldDB" id="A0A2Z7CR47"/>
<evidence type="ECO:0000256" key="5">
    <source>
        <dbReference type="ARBA" id="ARBA00023163"/>
    </source>
</evidence>
<keyword evidence="3" id="KW-0805">Transcription regulation</keyword>
<evidence type="ECO:0000256" key="3">
    <source>
        <dbReference type="ARBA" id="ARBA00023015"/>
    </source>
</evidence>
<dbReference type="GO" id="GO:0005634">
    <property type="term" value="C:nucleus"/>
    <property type="evidence" value="ECO:0007669"/>
    <property type="project" value="UniProtKB-SubCell"/>
</dbReference>
<evidence type="ECO:0000313" key="10">
    <source>
        <dbReference type="Proteomes" id="UP000250235"/>
    </source>
</evidence>
<evidence type="ECO:0000256" key="4">
    <source>
        <dbReference type="ARBA" id="ARBA00023125"/>
    </source>
</evidence>
<dbReference type="SMART" id="SM00380">
    <property type="entry name" value="AP2"/>
    <property type="match status" value="2"/>
</dbReference>
<dbReference type="PRINTS" id="PR00367">
    <property type="entry name" value="ETHRSPELEMNT"/>
</dbReference>
<feature type="compositionally biased region" description="Polar residues" evidence="7">
    <location>
        <begin position="251"/>
        <end position="264"/>
    </location>
</feature>
<feature type="compositionally biased region" description="Low complexity" evidence="7">
    <location>
        <begin position="7"/>
        <end position="19"/>
    </location>
</feature>
<dbReference type="OrthoDB" id="207175at2759"/>
<dbReference type="Proteomes" id="UP000250235">
    <property type="component" value="Unassembled WGS sequence"/>
</dbReference>
<proteinExistence type="predicted"/>
<reference evidence="9 10" key="1">
    <citation type="journal article" date="2015" name="Proc. Natl. Acad. Sci. U.S.A.">
        <title>The resurrection genome of Boea hygrometrica: A blueprint for survival of dehydration.</title>
        <authorList>
            <person name="Xiao L."/>
            <person name="Yang G."/>
            <person name="Zhang L."/>
            <person name="Yang X."/>
            <person name="Zhao S."/>
            <person name="Ji Z."/>
            <person name="Zhou Q."/>
            <person name="Hu M."/>
            <person name="Wang Y."/>
            <person name="Chen M."/>
            <person name="Xu Y."/>
            <person name="Jin H."/>
            <person name="Xiao X."/>
            <person name="Hu G."/>
            <person name="Bao F."/>
            <person name="Hu Y."/>
            <person name="Wan P."/>
            <person name="Li L."/>
            <person name="Deng X."/>
            <person name="Kuang T."/>
            <person name="Xiang C."/>
            <person name="Zhu J.K."/>
            <person name="Oliver M.J."/>
            <person name="He Y."/>
        </authorList>
    </citation>
    <scope>NUCLEOTIDE SEQUENCE [LARGE SCALE GENOMIC DNA]</scope>
    <source>
        <strain evidence="10">cv. XS01</strain>
    </source>
</reference>
<dbReference type="SUPFAM" id="SSF54171">
    <property type="entry name" value="DNA-binding domain"/>
    <property type="match status" value="2"/>
</dbReference>
<keyword evidence="2" id="KW-0677">Repeat</keyword>
<evidence type="ECO:0000256" key="1">
    <source>
        <dbReference type="ARBA" id="ARBA00004123"/>
    </source>
</evidence>
<evidence type="ECO:0000256" key="6">
    <source>
        <dbReference type="ARBA" id="ARBA00023242"/>
    </source>
</evidence>
<feature type="region of interest" description="Disordered" evidence="7">
    <location>
        <begin position="1"/>
        <end position="67"/>
    </location>
</feature>
<dbReference type="InterPro" id="IPR036955">
    <property type="entry name" value="AP2/ERF_dom_sf"/>
</dbReference>
<keyword evidence="6" id="KW-0539">Nucleus</keyword>
<accession>A0A2Z7CR47</accession>
<dbReference type="PANTHER" id="PTHR32467:SF97">
    <property type="entry name" value="ETHYLENE-RESPONSIVE TRANSCRIPTION FACTOR WRI1"/>
    <property type="match status" value="1"/>
</dbReference>
<gene>
    <name evidence="9" type="ORF">F511_07719</name>
</gene>
<dbReference type="InterPro" id="IPR016177">
    <property type="entry name" value="DNA-bd_dom_sf"/>
</dbReference>
<feature type="region of interest" description="Disordered" evidence="7">
    <location>
        <begin position="234"/>
        <end position="272"/>
    </location>
</feature>
<evidence type="ECO:0000256" key="2">
    <source>
        <dbReference type="ARBA" id="ARBA00022737"/>
    </source>
</evidence>
<evidence type="ECO:0000259" key="8">
    <source>
        <dbReference type="PROSITE" id="PS51032"/>
    </source>
</evidence>
<feature type="compositionally biased region" description="Basic and acidic residues" evidence="7">
    <location>
        <begin position="234"/>
        <end position="250"/>
    </location>
</feature>
<dbReference type="PROSITE" id="PS51257">
    <property type="entry name" value="PROKAR_LIPOPROTEIN"/>
    <property type="match status" value="1"/>
</dbReference>
<dbReference type="PROSITE" id="PS51032">
    <property type="entry name" value="AP2_ERF"/>
    <property type="match status" value="2"/>
</dbReference>
<dbReference type="Gene3D" id="3.30.730.10">
    <property type="entry name" value="AP2/ERF domain"/>
    <property type="match status" value="2"/>
</dbReference>
<protein>
    <recommendedName>
        <fullName evidence="8">AP2/ERF domain-containing protein</fullName>
    </recommendedName>
</protein>
<dbReference type="GO" id="GO:0003677">
    <property type="term" value="F:DNA binding"/>
    <property type="evidence" value="ECO:0007669"/>
    <property type="project" value="UniProtKB-KW"/>
</dbReference>
<comment type="subcellular location">
    <subcellularLocation>
        <location evidence="1">Nucleus</location>
    </subcellularLocation>
</comment>